<dbReference type="Gene3D" id="3.40.50.11260">
    <property type="match status" value="1"/>
</dbReference>
<feature type="domain" description="Histidine kinase/HSP90-like ATPase" evidence="7">
    <location>
        <begin position="28"/>
        <end position="185"/>
    </location>
</feature>
<sequence length="633" mass="71299">MTAPHETMSFQAEVKQLLHLMIHSLYSNKEIFLRELISNASDATDKLRFEAIANPSLLENDADLAIRIEADTAARTLKITDNGIGMSRDEAIRNLGTIARSGTKEFFQQLSGDQQKDAALIGQFGVGFYSAFIVADKVTVETRRAGLAADEAVRWESTGDGEFSVDAITRAERGTTITLHLREGEDDFLSAWRLKSIIQKYSDHISLPIRMPKEVWDADTSAYKRTDEWESVNQASALWTRSKSDITDEQYNAFYQHIAHDNEAPLAWTHNRVEGRSEYTQLLYIPARAPFDLWDRNHKHGLKLYVKRVFIMDDAEQLLPSYLRWVKGVIDSADLPLNVSRELLQESRDVKAIREGSTKRVLSMLESLADSEEEADRSKYATFWQQFGQALKEGMGEDQANQERIAKLLRFTSTHNDSAEQSVSLAAYVGRMKEGQDKVYYVTADTWAAAKNSPHLEVFRKKGIEVLLLTDRVDEWMLSFLREFDGKELVSVARGDLDLGTLADEAEKAEQEKAETEWKDVVARAKTVLEGKAKDVRVTLRLTESASCLVSDEGDMSGYLQRLLKQAGQKAPDAQPILELNPEHALVKKLRDLAEGDGFNDRLLVLFDQALLAEGGMLDDPAAYVQRVNKLLA</sequence>
<comment type="function">
    <text evidence="6">Molecular chaperone. Has ATPase activity.</text>
</comment>
<evidence type="ECO:0000256" key="6">
    <source>
        <dbReference type="HAMAP-Rule" id="MF_00505"/>
    </source>
</evidence>
<name>A0ABN7YMF9_9BURK</name>
<protein>
    <recommendedName>
        <fullName evidence="6">Chaperone protein HtpG</fullName>
    </recommendedName>
    <alternativeName>
        <fullName evidence="6">Heat shock protein HtpG</fullName>
    </alternativeName>
    <alternativeName>
        <fullName evidence="6">High temperature protein G</fullName>
    </alternativeName>
</protein>
<evidence type="ECO:0000256" key="3">
    <source>
        <dbReference type="ARBA" id="ARBA00022840"/>
    </source>
</evidence>
<dbReference type="EMBL" id="CAJZAI010000006">
    <property type="protein sequence ID" value="CAG9174664.1"/>
    <property type="molecule type" value="Genomic_DNA"/>
</dbReference>
<dbReference type="SMART" id="SM00387">
    <property type="entry name" value="HATPase_c"/>
    <property type="match status" value="1"/>
</dbReference>
<keyword evidence="9" id="KW-1185">Reference proteome</keyword>
<dbReference type="Proteomes" id="UP000727654">
    <property type="component" value="Unassembled WGS sequence"/>
</dbReference>
<comment type="caution">
    <text evidence="8">The sequence shown here is derived from an EMBL/GenBank/DDBJ whole genome shotgun (WGS) entry which is preliminary data.</text>
</comment>
<dbReference type="CDD" id="cd16927">
    <property type="entry name" value="HATPase_Hsp90-like"/>
    <property type="match status" value="1"/>
</dbReference>
<dbReference type="PRINTS" id="PR00775">
    <property type="entry name" value="HEATSHOCK90"/>
</dbReference>
<dbReference type="PROSITE" id="PS00298">
    <property type="entry name" value="HSP90"/>
    <property type="match status" value="1"/>
</dbReference>
<evidence type="ECO:0000259" key="7">
    <source>
        <dbReference type="SMART" id="SM00387"/>
    </source>
</evidence>
<reference evidence="8 9" key="1">
    <citation type="submission" date="2021-08" db="EMBL/GenBank/DDBJ databases">
        <authorList>
            <person name="Peeters C."/>
        </authorList>
    </citation>
    <scope>NUCLEOTIDE SEQUENCE [LARGE SCALE GENOMIC DNA]</scope>
    <source>
        <strain evidence="8 9">LMG 23992</strain>
    </source>
</reference>
<dbReference type="NCBIfam" id="NF003555">
    <property type="entry name" value="PRK05218.1"/>
    <property type="match status" value="1"/>
</dbReference>
<dbReference type="InterPro" id="IPR001404">
    <property type="entry name" value="Hsp90_fam"/>
</dbReference>
<comment type="subcellular location">
    <subcellularLocation>
        <location evidence="6">Cytoplasm</location>
    </subcellularLocation>
</comment>
<dbReference type="Pfam" id="PF00183">
    <property type="entry name" value="HSP90"/>
    <property type="match status" value="1"/>
</dbReference>
<dbReference type="SUPFAM" id="SSF55874">
    <property type="entry name" value="ATPase domain of HSP90 chaperone/DNA topoisomerase II/histidine kinase"/>
    <property type="match status" value="1"/>
</dbReference>
<dbReference type="SUPFAM" id="SSF110942">
    <property type="entry name" value="HSP90 C-terminal domain"/>
    <property type="match status" value="1"/>
</dbReference>
<dbReference type="Pfam" id="PF13589">
    <property type="entry name" value="HATPase_c_3"/>
    <property type="match status" value="1"/>
</dbReference>
<proteinExistence type="inferred from homology"/>
<dbReference type="PIRSF" id="PIRSF002583">
    <property type="entry name" value="Hsp90"/>
    <property type="match status" value="1"/>
</dbReference>
<feature type="region of interest" description="C" evidence="6">
    <location>
        <begin position="563"/>
        <end position="633"/>
    </location>
</feature>
<feature type="region of interest" description="A; substrate-binding" evidence="6">
    <location>
        <begin position="1"/>
        <end position="341"/>
    </location>
</feature>
<gene>
    <name evidence="6 8" type="primary">htpG</name>
    <name evidence="8" type="ORF">LMG23992_02754</name>
</gene>
<dbReference type="SUPFAM" id="SSF54211">
    <property type="entry name" value="Ribosomal protein S5 domain 2-like"/>
    <property type="match status" value="1"/>
</dbReference>
<accession>A0ABN7YMF9</accession>
<keyword evidence="3 6" id="KW-0067">ATP-binding</keyword>
<keyword evidence="2 6" id="KW-0547">Nucleotide-binding</keyword>
<dbReference type="InterPro" id="IPR019805">
    <property type="entry name" value="Heat_shock_protein_90_CS"/>
</dbReference>
<dbReference type="Gene3D" id="1.20.120.790">
    <property type="entry name" value="Heat shock protein 90, C-terminal domain"/>
    <property type="match status" value="1"/>
</dbReference>
<dbReference type="Gene3D" id="3.30.565.10">
    <property type="entry name" value="Histidine kinase-like ATPase, C-terminal domain"/>
    <property type="match status" value="1"/>
</dbReference>
<evidence type="ECO:0000256" key="1">
    <source>
        <dbReference type="ARBA" id="ARBA00008239"/>
    </source>
</evidence>
<dbReference type="InterPro" id="IPR020568">
    <property type="entry name" value="Ribosomal_Su5_D2-typ_SF"/>
</dbReference>
<evidence type="ECO:0000256" key="5">
    <source>
        <dbReference type="ARBA" id="ARBA00023186"/>
    </source>
</evidence>
<keyword evidence="6" id="KW-0963">Cytoplasm</keyword>
<evidence type="ECO:0000256" key="2">
    <source>
        <dbReference type="ARBA" id="ARBA00022741"/>
    </source>
</evidence>
<evidence type="ECO:0000256" key="4">
    <source>
        <dbReference type="ARBA" id="ARBA00023016"/>
    </source>
</evidence>
<evidence type="ECO:0000313" key="9">
    <source>
        <dbReference type="Proteomes" id="UP000727654"/>
    </source>
</evidence>
<keyword evidence="5 6" id="KW-0143">Chaperone</keyword>
<evidence type="ECO:0000313" key="8">
    <source>
        <dbReference type="EMBL" id="CAG9174664.1"/>
    </source>
</evidence>
<dbReference type="InterPro" id="IPR037196">
    <property type="entry name" value="HSP90_C"/>
</dbReference>
<dbReference type="InterPro" id="IPR036890">
    <property type="entry name" value="HATPase_C_sf"/>
</dbReference>
<comment type="caution">
    <text evidence="6">Lacks conserved residue(s) required for the propagation of feature annotation.</text>
</comment>
<dbReference type="RefSeq" id="WP_224080355.1">
    <property type="nucleotide sequence ID" value="NZ_CAJZAI010000006.1"/>
</dbReference>
<dbReference type="InterPro" id="IPR020575">
    <property type="entry name" value="Hsp90_N"/>
</dbReference>
<organism evidence="8 9">
    <name type="scientific">Cupriavidus laharis</name>
    <dbReference type="NCBI Taxonomy" id="151654"/>
    <lineage>
        <taxon>Bacteria</taxon>
        <taxon>Pseudomonadati</taxon>
        <taxon>Pseudomonadota</taxon>
        <taxon>Betaproteobacteria</taxon>
        <taxon>Burkholderiales</taxon>
        <taxon>Burkholderiaceae</taxon>
        <taxon>Cupriavidus</taxon>
    </lineage>
</organism>
<comment type="similarity">
    <text evidence="1 6">Belongs to the heat shock protein 90 family.</text>
</comment>
<comment type="subunit">
    <text evidence="6">Homodimer.</text>
</comment>
<keyword evidence="4 6" id="KW-0346">Stress response</keyword>
<dbReference type="HAMAP" id="MF_00505">
    <property type="entry name" value="HSP90"/>
    <property type="match status" value="1"/>
</dbReference>
<dbReference type="PANTHER" id="PTHR11528">
    <property type="entry name" value="HEAT SHOCK PROTEIN 90 FAMILY MEMBER"/>
    <property type="match status" value="1"/>
</dbReference>
<dbReference type="Gene3D" id="3.30.230.80">
    <property type="match status" value="1"/>
</dbReference>
<dbReference type="InterPro" id="IPR003594">
    <property type="entry name" value="HATPase_dom"/>
</dbReference>